<organism evidence="1 2">
    <name type="scientific">Armillaria gallica</name>
    <name type="common">Bulbous honey fungus</name>
    <name type="synonym">Armillaria bulbosa</name>
    <dbReference type="NCBI Taxonomy" id="47427"/>
    <lineage>
        <taxon>Eukaryota</taxon>
        <taxon>Fungi</taxon>
        <taxon>Dikarya</taxon>
        <taxon>Basidiomycota</taxon>
        <taxon>Agaricomycotina</taxon>
        <taxon>Agaricomycetes</taxon>
        <taxon>Agaricomycetidae</taxon>
        <taxon>Agaricales</taxon>
        <taxon>Marasmiineae</taxon>
        <taxon>Physalacriaceae</taxon>
        <taxon>Armillaria</taxon>
    </lineage>
</organism>
<reference evidence="2" key="1">
    <citation type="journal article" date="2017" name="Nat. Ecol. Evol.">
        <title>Genome expansion and lineage-specific genetic innovations in the forest pathogenic fungi Armillaria.</title>
        <authorList>
            <person name="Sipos G."/>
            <person name="Prasanna A.N."/>
            <person name="Walter M.C."/>
            <person name="O'Connor E."/>
            <person name="Balint B."/>
            <person name="Krizsan K."/>
            <person name="Kiss B."/>
            <person name="Hess J."/>
            <person name="Varga T."/>
            <person name="Slot J."/>
            <person name="Riley R."/>
            <person name="Boka B."/>
            <person name="Rigling D."/>
            <person name="Barry K."/>
            <person name="Lee J."/>
            <person name="Mihaltcheva S."/>
            <person name="LaButti K."/>
            <person name="Lipzen A."/>
            <person name="Waldron R."/>
            <person name="Moloney N.M."/>
            <person name="Sperisen C."/>
            <person name="Kredics L."/>
            <person name="Vagvoelgyi C."/>
            <person name="Patrignani A."/>
            <person name="Fitzpatrick D."/>
            <person name="Nagy I."/>
            <person name="Doyle S."/>
            <person name="Anderson J.B."/>
            <person name="Grigoriev I.V."/>
            <person name="Gueldener U."/>
            <person name="Muensterkoetter M."/>
            <person name="Nagy L.G."/>
        </authorList>
    </citation>
    <scope>NUCLEOTIDE SEQUENCE [LARGE SCALE GENOMIC DNA]</scope>
    <source>
        <strain evidence="2">Ar21-2</strain>
    </source>
</reference>
<keyword evidence="2" id="KW-1185">Reference proteome</keyword>
<dbReference type="AlphaFoldDB" id="A0A2H3D6J7"/>
<proteinExistence type="predicted"/>
<dbReference type="OrthoDB" id="3237761at2759"/>
<evidence type="ECO:0000313" key="1">
    <source>
        <dbReference type="EMBL" id="PBK90875.1"/>
    </source>
</evidence>
<gene>
    <name evidence="1" type="ORF">ARMGADRAFT_1082129</name>
</gene>
<evidence type="ECO:0000313" key="2">
    <source>
        <dbReference type="Proteomes" id="UP000217790"/>
    </source>
</evidence>
<dbReference type="InParanoid" id="A0A2H3D6J7"/>
<name>A0A2H3D6J7_ARMGA</name>
<accession>A0A2H3D6J7</accession>
<dbReference type="Proteomes" id="UP000217790">
    <property type="component" value="Unassembled WGS sequence"/>
</dbReference>
<protein>
    <submittedName>
        <fullName evidence="1">Uncharacterized protein</fullName>
    </submittedName>
</protein>
<dbReference type="EMBL" id="KZ293663">
    <property type="protein sequence ID" value="PBK90875.1"/>
    <property type="molecule type" value="Genomic_DNA"/>
</dbReference>
<sequence>MNVFTIGSRVFFYDSAGRLTGGVVESTSRMSDASIGTLMIAIKRDSGGIVTLPAAGVSNALLPVMAGGQVGKRMERNDLGKNASYVTDTDAISQSFSSSSALLILHSPKHSEE</sequence>